<dbReference type="GO" id="GO:0043565">
    <property type="term" value="F:sequence-specific DNA binding"/>
    <property type="evidence" value="ECO:0007669"/>
    <property type="project" value="InterPro"/>
</dbReference>
<accession>A0A327KV23</accession>
<evidence type="ECO:0000313" key="4">
    <source>
        <dbReference type="EMBL" id="RAI41824.1"/>
    </source>
</evidence>
<protein>
    <recommendedName>
        <fullName evidence="3">HTH araC/xylS-type domain-containing protein</fullName>
    </recommendedName>
</protein>
<keyword evidence="1" id="KW-0805">Transcription regulation</keyword>
<dbReference type="EMBL" id="NPEX01000175">
    <property type="protein sequence ID" value="RAI41824.1"/>
    <property type="molecule type" value="Genomic_DNA"/>
</dbReference>
<comment type="caution">
    <text evidence="4">The sequence shown here is derived from an EMBL/GenBank/DDBJ whole genome shotgun (WGS) entry which is preliminary data.</text>
</comment>
<reference evidence="4 5" key="1">
    <citation type="submission" date="2017-07" db="EMBL/GenBank/DDBJ databases">
        <title>Draft Genome Sequences of Select Purple Nonsulfur Bacteria.</title>
        <authorList>
            <person name="Lasarre B."/>
            <person name="Mckinlay J.B."/>
        </authorList>
    </citation>
    <scope>NUCLEOTIDE SEQUENCE [LARGE SCALE GENOMIC DNA]</scope>
    <source>
        <strain evidence="4 5">DSM 5909</strain>
    </source>
</reference>
<evidence type="ECO:0000256" key="2">
    <source>
        <dbReference type="ARBA" id="ARBA00023163"/>
    </source>
</evidence>
<evidence type="ECO:0000256" key="1">
    <source>
        <dbReference type="ARBA" id="ARBA00023015"/>
    </source>
</evidence>
<dbReference type="Proteomes" id="UP000249130">
    <property type="component" value="Unassembled WGS sequence"/>
</dbReference>
<evidence type="ECO:0000313" key="5">
    <source>
        <dbReference type="Proteomes" id="UP000249130"/>
    </source>
</evidence>
<gene>
    <name evidence="4" type="ORF">CH341_20885</name>
</gene>
<name>A0A327KV23_9BRAD</name>
<dbReference type="Pfam" id="PF12833">
    <property type="entry name" value="HTH_18"/>
    <property type="match status" value="1"/>
</dbReference>
<proteinExistence type="predicted"/>
<dbReference type="InterPro" id="IPR009057">
    <property type="entry name" value="Homeodomain-like_sf"/>
</dbReference>
<evidence type="ECO:0000259" key="3">
    <source>
        <dbReference type="PROSITE" id="PS01124"/>
    </source>
</evidence>
<dbReference type="PANTHER" id="PTHR47893">
    <property type="entry name" value="REGULATORY PROTEIN PCHR"/>
    <property type="match status" value="1"/>
</dbReference>
<keyword evidence="5" id="KW-1185">Reference proteome</keyword>
<dbReference type="PANTHER" id="PTHR47893:SF1">
    <property type="entry name" value="REGULATORY PROTEIN PCHR"/>
    <property type="match status" value="1"/>
</dbReference>
<dbReference type="GO" id="GO:0003700">
    <property type="term" value="F:DNA-binding transcription factor activity"/>
    <property type="evidence" value="ECO:0007669"/>
    <property type="project" value="InterPro"/>
</dbReference>
<sequence length="328" mass="36657">MLDRFHLFSATHLDEHRALARTFIPEITRIEQIDPGLFRSEIAVFSFGTTAESSRVGSISHTTALAAEIQRREPVRVLVPTTSTVVAALGSRLREIAGGGLAGLLPCEALRIRYSAGHHMSICVERAPLAAAMSLFDCDGPIDPILSELFFEPRIRGLQSWAEHLRRLVAELDDSPRPIIDLPAFRSAHEQLLVLRLADVLVAAVDADHRPRIVRDNGALRRAEEYIRAHAERPVDLAAMSRHAGLSLRSLQNLFRANHDCTIVQYVRRYRLALARSRLEHGDPETSVAEIARASGFTHLGHFTAAYKAVFGEQPRQTRQRTRRKPMP</sequence>
<keyword evidence="2" id="KW-0804">Transcription</keyword>
<dbReference type="InterPro" id="IPR018060">
    <property type="entry name" value="HTH_AraC"/>
</dbReference>
<dbReference type="AlphaFoldDB" id="A0A327KV23"/>
<feature type="domain" description="HTH araC/xylS-type" evidence="3">
    <location>
        <begin position="221"/>
        <end position="321"/>
    </location>
</feature>
<dbReference type="SMART" id="SM00342">
    <property type="entry name" value="HTH_ARAC"/>
    <property type="match status" value="1"/>
</dbReference>
<dbReference type="SUPFAM" id="SSF46689">
    <property type="entry name" value="Homeodomain-like"/>
    <property type="match status" value="2"/>
</dbReference>
<organism evidence="4 5">
    <name type="scientific">Rhodoplanes roseus</name>
    <dbReference type="NCBI Taxonomy" id="29409"/>
    <lineage>
        <taxon>Bacteria</taxon>
        <taxon>Pseudomonadati</taxon>
        <taxon>Pseudomonadota</taxon>
        <taxon>Alphaproteobacteria</taxon>
        <taxon>Hyphomicrobiales</taxon>
        <taxon>Nitrobacteraceae</taxon>
        <taxon>Rhodoplanes</taxon>
    </lineage>
</organism>
<dbReference type="OrthoDB" id="7285481at2"/>
<dbReference type="Gene3D" id="1.10.10.60">
    <property type="entry name" value="Homeodomain-like"/>
    <property type="match status" value="1"/>
</dbReference>
<dbReference type="PROSITE" id="PS01124">
    <property type="entry name" value="HTH_ARAC_FAMILY_2"/>
    <property type="match status" value="1"/>
</dbReference>
<dbReference type="InterPro" id="IPR053142">
    <property type="entry name" value="PchR_regulatory_protein"/>
</dbReference>
<dbReference type="RefSeq" id="WP_111420932.1">
    <property type="nucleotide sequence ID" value="NZ_NPEX01000175.1"/>
</dbReference>